<dbReference type="InterPro" id="IPR006638">
    <property type="entry name" value="Elp3/MiaA/NifB-like_rSAM"/>
</dbReference>
<dbReference type="InterPro" id="IPR007197">
    <property type="entry name" value="rSAM"/>
</dbReference>
<dbReference type="SFLD" id="SFLDS00029">
    <property type="entry name" value="Radical_SAM"/>
    <property type="match status" value="1"/>
</dbReference>
<evidence type="ECO:0000256" key="2">
    <source>
        <dbReference type="ARBA" id="ARBA00022603"/>
    </source>
</evidence>
<dbReference type="EMBL" id="UPXX01000013">
    <property type="protein sequence ID" value="VBB41998.1"/>
    <property type="molecule type" value="Genomic_DNA"/>
</dbReference>
<dbReference type="GO" id="GO:0031419">
    <property type="term" value="F:cobalamin binding"/>
    <property type="evidence" value="ECO:0007669"/>
    <property type="project" value="InterPro"/>
</dbReference>
<evidence type="ECO:0000256" key="4">
    <source>
        <dbReference type="ARBA" id="ARBA00022691"/>
    </source>
</evidence>
<dbReference type="GO" id="GO:0046872">
    <property type="term" value="F:metal ion binding"/>
    <property type="evidence" value="ECO:0007669"/>
    <property type="project" value="UniProtKB-KW"/>
</dbReference>
<dbReference type="CDD" id="cd02068">
    <property type="entry name" value="radical_SAM_B12_BD"/>
    <property type="match status" value="1"/>
</dbReference>
<gene>
    <name evidence="10" type="ORF">TRIP_B200138</name>
</gene>
<keyword evidence="3" id="KW-0808">Transferase</keyword>
<keyword evidence="7" id="KW-0411">Iron-sulfur</keyword>
<dbReference type="SMART" id="SM00729">
    <property type="entry name" value="Elp3"/>
    <property type="match status" value="1"/>
</dbReference>
<evidence type="ECO:0000259" key="9">
    <source>
        <dbReference type="PROSITE" id="PS51918"/>
    </source>
</evidence>
<name>A0A653A222_UNCDX</name>
<dbReference type="PROSITE" id="PS51332">
    <property type="entry name" value="B12_BINDING"/>
    <property type="match status" value="1"/>
</dbReference>
<keyword evidence="6" id="KW-0408">Iron</keyword>
<evidence type="ECO:0000256" key="5">
    <source>
        <dbReference type="ARBA" id="ARBA00022723"/>
    </source>
</evidence>
<dbReference type="PROSITE" id="PS51918">
    <property type="entry name" value="RADICAL_SAM"/>
    <property type="match status" value="1"/>
</dbReference>
<evidence type="ECO:0000256" key="1">
    <source>
        <dbReference type="ARBA" id="ARBA00001966"/>
    </source>
</evidence>
<protein>
    <submittedName>
        <fullName evidence="10">Putative radical SAM domain-containing protein</fullName>
    </submittedName>
</protein>
<proteinExistence type="predicted"/>
<sequence>MKILFVIPISDERFNSTPDIGQGYLAALARQSGHSVAYLDCLAEPCSYLDFRRRLEAFRPDIVGIKVFSCDVPSAAEMLRIVRETLPRAVTVIGGPHPSCESPGRLFEQFPGLDYAFAGEAEPGFQAFLSRLKETGRAGPGIPGLLYRSDGRIMANDRAFADDLDALPMPAWEILRPDRYRCGYSFMTTKLPAAPMAVTRGCPFQCTFCGSHLITGRRVRRRSVEHVIDEIRYLQKRFHVRTIDIVDENFALDATFVGRFCESLLSNGIRIDWDCPYGIRIERLSPDLVRLMERSGCFGFSIGIESGSQRILDSVKKQLSLETVREKVHMIKAVSDITLQGYFMLGFPSETRADIEATIRLACSLPLDFVVFSPLRVTEGTEIYQEITERFKAPPDLFYQGFGRRHCLKGYADPSEREMAGLYRKAYLRFYGRPRVALNVLRRVRTPAQLKTIFNGILRSIAVKR</sequence>
<dbReference type="Gene3D" id="3.40.50.280">
    <property type="entry name" value="Cobalamin-binding domain"/>
    <property type="match status" value="1"/>
</dbReference>
<dbReference type="Pfam" id="PF02310">
    <property type="entry name" value="B12-binding"/>
    <property type="match status" value="1"/>
</dbReference>
<accession>A0A653A222</accession>
<dbReference type="InterPro" id="IPR034466">
    <property type="entry name" value="Methyltransferase_Class_B"/>
</dbReference>
<dbReference type="GO" id="GO:0005829">
    <property type="term" value="C:cytosol"/>
    <property type="evidence" value="ECO:0007669"/>
    <property type="project" value="TreeGrafter"/>
</dbReference>
<dbReference type="SFLD" id="SFLDG01123">
    <property type="entry name" value="methyltransferase_(Class_B)"/>
    <property type="match status" value="1"/>
</dbReference>
<evidence type="ECO:0000259" key="8">
    <source>
        <dbReference type="PROSITE" id="PS51332"/>
    </source>
</evidence>
<organism evidence="10">
    <name type="scientific">Uncultured Desulfatiglans sp</name>
    <dbReference type="NCBI Taxonomy" id="1748965"/>
    <lineage>
        <taxon>Bacteria</taxon>
        <taxon>Pseudomonadati</taxon>
        <taxon>Thermodesulfobacteriota</taxon>
        <taxon>Desulfobacteria</taxon>
        <taxon>Desulfatiglandales</taxon>
        <taxon>Desulfatiglandaceae</taxon>
        <taxon>Desulfatiglans</taxon>
        <taxon>environmental samples</taxon>
    </lineage>
</organism>
<reference evidence="10" key="1">
    <citation type="submission" date="2018-07" db="EMBL/GenBank/DDBJ databases">
        <authorList>
            <consortium name="Genoscope - CEA"/>
            <person name="William W."/>
        </authorList>
    </citation>
    <scope>NUCLEOTIDE SEQUENCE</scope>
    <source>
        <strain evidence="10">IK1</strain>
    </source>
</reference>
<dbReference type="SFLD" id="SFLDG01082">
    <property type="entry name" value="B12-binding_domain_containing"/>
    <property type="match status" value="1"/>
</dbReference>
<dbReference type="SUPFAM" id="SSF102114">
    <property type="entry name" value="Radical SAM enzymes"/>
    <property type="match status" value="1"/>
</dbReference>
<evidence type="ECO:0000313" key="10">
    <source>
        <dbReference type="EMBL" id="VBB41998.1"/>
    </source>
</evidence>
<feature type="domain" description="Radical SAM core" evidence="9">
    <location>
        <begin position="188"/>
        <end position="412"/>
    </location>
</feature>
<dbReference type="InterPro" id="IPR051198">
    <property type="entry name" value="BchE-like"/>
</dbReference>
<feature type="domain" description="B12-binding" evidence="8">
    <location>
        <begin position="1"/>
        <end position="139"/>
    </location>
</feature>
<dbReference type="Gene3D" id="3.80.30.20">
    <property type="entry name" value="tm_1862 like domain"/>
    <property type="match status" value="1"/>
</dbReference>
<dbReference type="GO" id="GO:0051539">
    <property type="term" value="F:4 iron, 4 sulfur cluster binding"/>
    <property type="evidence" value="ECO:0007669"/>
    <property type="project" value="UniProtKB-KW"/>
</dbReference>
<dbReference type="PANTHER" id="PTHR43409">
    <property type="entry name" value="ANAEROBIC MAGNESIUM-PROTOPORPHYRIN IX MONOMETHYL ESTER CYCLASE-RELATED"/>
    <property type="match status" value="1"/>
</dbReference>
<dbReference type="InterPro" id="IPR058240">
    <property type="entry name" value="rSAM_sf"/>
</dbReference>
<evidence type="ECO:0000256" key="3">
    <source>
        <dbReference type="ARBA" id="ARBA00022679"/>
    </source>
</evidence>
<evidence type="ECO:0000256" key="7">
    <source>
        <dbReference type="ARBA" id="ARBA00023014"/>
    </source>
</evidence>
<dbReference type="CDD" id="cd01335">
    <property type="entry name" value="Radical_SAM"/>
    <property type="match status" value="1"/>
</dbReference>
<dbReference type="AlphaFoldDB" id="A0A653A222"/>
<keyword evidence="5" id="KW-0479">Metal-binding</keyword>
<dbReference type="PANTHER" id="PTHR43409:SF7">
    <property type="entry name" value="BLL1977 PROTEIN"/>
    <property type="match status" value="1"/>
</dbReference>
<keyword evidence="4" id="KW-0949">S-adenosyl-L-methionine</keyword>
<dbReference type="InterPro" id="IPR023404">
    <property type="entry name" value="rSAM_horseshoe"/>
</dbReference>
<dbReference type="InterPro" id="IPR006158">
    <property type="entry name" value="Cobalamin-bd"/>
</dbReference>
<evidence type="ECO:0000256" key="6">
    <source>
        <dbReference type="ARBA" id="ARBA00023004"/>
    </source>
</evidence>
<comment type="cofactor">
    <cofactor evidence="1">
        <name>[4Fe-4S] cluster</name>
        <dbReference type="ChEBI" id="CHEBI:49883"/>
    </cofactor>
</comment>
<keyword evidence="2" id="KW-0489">Methyltransferase</keyword>
<dbReference type="Pfam" id="PF04055">
    <property type="entry name" value="Radical_SAM"/>
    <property type="match status" value="1"/>
</dbReference>
<dbReference type="GO" id="GO:0003824">
    <property type="term" value="F:catalytic activity"/>
    <property type="evidence" value="ECO:0007669"/>
    <property type="project" value="InterPro"/>
</dbReference>